<organism evidence="1 2">
    <name type="scientific">Phtheirospermum japonicum</name>
    <dbReference type="NCBI Taxonomy" id="374723"/>
    <lineage>
        <taxon>Eukaryota</taxon>
        <taxon>Viridiplantae</taxon>
        <taxon>Streptophyta</taxon>
        <taxon>Embryophyta</taxon>
        <taxon>Tracheophyta</taxon>
        <taxon>Spermatophyta</taxon>
        <taxon>Magnoliopsida</taxon>
        <taxon>eudicotyledons</taxon>
        <taxon>Gunneridae</taxon>
        <taxon>Pentapetalae</taxon>
        <taxon>asterids</taxon>
        <taxon>lamiids</taxon>
        <taxon>Lamiales</taxon>
        <taxon>Orobanchaceae</taxon>
        <taxon>Orobanchaceae incertae sedis</taxon>
        <taxon>Phtheirospermum</taxon>
    </lineage>
</organism>
<comment type="caution">
    <text evidence="1">The sequence shown here is derived from an EMBL/GenBank/DDBJ whole genome shotgun (WGS) entry which is preliminary data.</text>
</comment>
<reference evidence="1" key="1">
    <citation type="submission" date="2020-07" db="EMBL/GenBank/DDBJ databases">
        <title>Ethylene signaling mediates host invasion by parasitic plants.</title>
        <authorList>
            <person name="Yoshida S."/>
        </authorList>
    </citation>
    <scope>NUCLEOTIDE SEQUENCE</scope>
    <source>
        <strain evidence="1">Okayama</strain>
    </source>
</reference>
<gene>
    <name evidence="1" type="ORF">PHJA_001437600</name>
</gene>
<proteinExistence type="predicted"/>
<dbReference type="Proteomes" id="UP000653305">
    <property type="component" value="Unassembled WGS sequence"/>
</dbReference>
<dbReference type="AlphaFoldDB" id="A0A830CAD1"/>
<evidence type="ECO:0000313" key="2">
    <source>
        <dbReference type="Proteomes" id="UP000653305"/>
    </source>
</evidence>
<dbReference type="EMBL" id="BMAC01000295">
    <property type="protein sequence ID" value="GFP92933.1"/>
    <property type="molecule type" value="Genomic_DNA"/>
</dbReference>
<name>A0A830CAD1_9LAMI</name>
<keyword evidence="2" id="KW-1185">Reference proteome</keyword>
<evidence type="ECO:0000313" key="1">
    <source>
        <dbReference type="EMBL" id="GFP92933.1"/>
    </source>
</evidence>
<sequence length="315" mass="32560">MAFPSPQPSLAISSSFSMRLQQLRSTPSLSTLLQPPTQTASLAFPASTLLQPPTQTASLDLPSSSAVVLPPPSVETAPSFWSQPLQQTTQQLWLAISSNGVPSPSWFLATQNPHAPQPSARTTPFPSVAVPPPSFPSSAFPLQEYGDLNPSTSFLTAPVSFGSLPAGKICPPFFPAPPPGFAARDISAPASGFAACVLPAASVPAAATPLMARTPAISPSLRPSLFAQQRSSGVTSFSSGTRSPAAFPTINHPSLSSAPTAPLTETTQVANCFIPTWSLTMGFGPPTAHPKMLAATQLTTTKSSAHLLNNLGLNA</sequence>
<protein>
    <submittedName>
        <fullName evidence="1">Uncharacterized protein</fullName>
    </submittedName>
</protein>
<accession>A0A830CAD1</accession>